<reference evidence="3 4" key="1">
    <citation type="journal article" date="2021" name="Comput. Struct. Biotechnol. J.">
        <title>De novo genome assembly of the potent medicinal plant Rehmannia glutinosa using nanopore technology.</title>
        <authorList>
            <person name="Ma L."/>
            <person name="Dong C."/>
            <person name="Song C."/>
            <person name="Wang X."/>
            <person name="Zheng X."/>
            <person name="Niu Y."/>
            <person name="Chen S."/>
            <person name="Feng W."/>
        </authorList>
    </citation>
    <scope>NUCLEOTIDE SEQUENCE [LARGE SCALE GENOMIC DNA]</scope>
    <source>
        <strain evidence="3">DH-2019</strain>
    </source>
</reference>
<evidence type="ECO:0000256" key="1">
    <source>
        <dbReference type="SAM" id="Coils"/>
    </source>
</evidence>
<feature type="compositionally biased region" description="Basic and acidic residues" evidence="2">
    <location>
        <begin position="16"/>
        <end position="27"/>
    </location>
</feature>
<evidence type="ECO:0000256" key="2">
    <source>
        <dbReference type="SAM" id="MobiDB-lite"/>
    </source>
</evidence>
<feature type="region of interest" description="Disordered" evidence="2">
    <location>
        <begin position="1"/>
        <end position="80"/>
    </location>
</feature>
<dbReference type="EMBL" id="JABTTQ020000220">
    <property type="protein sequence ID" value="KAK6140957.1"/>
    <property type="molecule type" value="Genomic_DNA"/>
</dbReference>
<sequence>MGPLAPPRSTPSRQRTVREVFEAKDKSPIQIQKVLKDKSHKSHKSQKVKGSSSKDREPKDGSSSKRPRTEDEANLPAEPEISTTFNASLLRKVPNWAINGRISVLETHAGEDSFELYKHTLLESDQFILTPFDFTRLEELIAHNNFTNNALAHHMSLRAANWKATFKEQSRALERAIKKVEGADFEKAKAIEEARREATERVEQQSSLEISSLKSQVQELTDQLSKARLDLDEANKMHASERQELYNLGRARGFQEYTVLEEYLAAIKKSRLEGVRSFSGSYSYENLVARRASVYLFDGFERCKDLGIIEGAYKEDFDLNKLDPFRVDDLEKPENESPDGEVMVGGDSPGGVQEEETDEFTKLMHSHIRESEAPPPPADVKHKAPDA</sequence>
<protein>
    <submittedName>
        <fullName evidence="3">Uncharacterized protein</fullName>
    </submittedName>
</protein>
<feature type="compositionally biased region" description="Basic and acidic residues" evidence="2">
    <location>
        <begin position="52"/>
        <end position="71"/>
    </location>
</feature>
<organism evidence="3 4">
    <name type="scientific">Rehmannia glutinosa</name>
    <name type="common">Chinese foxglove</name>
    <dbReference type="NCBI Taxonomy" id="99300"/>
    <lineage>
        <taxon>Eukaryota</taxon>
        <taxon>Viridiplantae</taxon>
        <taxon>Streptophyta</taxon>
        <taxon>Embryophyta</taxon>
        <taxon>Tracheophyta</taxon>
        <taxon>Spermatophyta</taxon>
        <taxon>Magnoliopsida</taxon>
        <taxon>eudicotyledons</taxon>
        <taxon>Gunneridae</taxon>
        <taxon>Pentapetalae</taxon>
        <taxon>asterids</taxon>
        <taxon>lamiids</taxon>
        <taxon>Lamiales</taxon>
        <taxon>Orobanchaceae</taxon>
        <taxon>Rehmannieae</taxon>
        <taxon>Rehmannia</taxon>
    </lineage>
</organism>
<evidence type="ECO:0000313" key="3">
    <source>
        <dbReference type="EMBL" id="KAK6140957.1"/>
    </source>
</evidence>
<feature type="compositionally biased region" description="Basic residues" evidence="2">
    <location>
        <begin position="38"/>
        <end position="47"/>
    </location>
</feature>
<evidence type="ECO:0000313" key="4">
    <source>
        <dbReference type="Proteomes" id="UP001318860"/>
    </source>
</evidence>
<proteinExistence type="predicted"/>
<dbReference type="Proteomes" id="UP001318860">
    <property type="component" value="Unassembled WGS sequence"/>
</dbReference>
<comment type="caution">
    <text evidence="3">The sequence shown here is derived from an EMBL/GenBank/DDBJ whole genome shotgun (WGS) entry which is preliminary data.</text>
</comment>
<keyword evidence="4" id="KW-1185">Reference proteome</keyword>
<gene>
    <name evidence="3" type="ORF">DH2020_025299</name>
</gene>
<feature type="coiled-coil region" evidence="1">
    <location>
        <begin position="188"/>
        <end position="244"/>
    </location>
</feature>
<name>A0ABR0W035_REHGL</name>
<keyword evidence="1" id="KW-0175">Coiled coil</keyword>
<feature type="region of interest" description="Disordered" evidence="2">
    <location>
        <begin position="328"/>
        <end position="387"/>
    </location>
</feature>
<accession>A0ABR0W035</accession>
<feature type="compositionally biased region" description="Basic and acidic residues" evidence="2">
    <location>
        <begin position="359"/>
        <end position="372"/>
    </location>
</feature>